<keyword evidence="4" id="KW-0677">Repeat</keyword>
<evidence type="ECO:0000259" key="12">
    <source>
        <dbReference type="PROSITE" id="PS50038"/>
    </source>
</evidence>
<dbReference type="FunFam" id="3.10.250.10:FF:000001">
    <property type="entry name" value="Lysyl oxidase 4 isoform X1"/>
    <property type="match status" value="1"/>
</dbReference>
<evidence type="ECO:0000256" key="1">
    <source>
        <dbReference type="ARBA" id="ARBA00004141"/>
    </source>
</evidence>
<dbReference type="SMART" id="SM00202">
    <property type="entry name" value="SR"/>
    <property type="match status" value="3"/>
</dbReference>
<feature type="domain" description="Fibronectin type-III" evidence="15">
    <location>
        <begin position="616"/>
        <end position="712"/>
    </location>
</feature>
<evidence type="ECO:0000256" key="10">
    <source>
        <dbReference type="SAM" id="Phobius"/>
    </source>
</evidence>
<keyword evidence="5 10" id="KW-1133">Transmembrane helix</keyword>
<dbReference type="GO" id="GO:0004930">
    <property type="term" value="F:G protein-coupled receptor activity"/>
    <property type="evidence" value="ECO:0007669"/>
    <property type="project" value="InterPro"/>
</dbReference>
<feature type="domain" description="SRCR" evidence="14">
    <location>
        <begin position="243"/>
        <end position="345"/>
    </location>
</feature>
<feature type="disulfide bond" evidence="9">
    <location>
        <begin position="313"/>
        <end position="323"/>
    </location>
</feature>
<keyword evidence="3 11" id="KW-0732">Signal</keyword>
<dbReference type="SMART" id="SM00060">
    <property type="entry name" value="FN3"/>
    <property type="match status" value="2"/>
</dbReference>
<keyword evidence="6 10" id="KW-0472">Membrane</keyword>
<dbReference type="KEGG" id="aqu:109582207"/>
<evidence type="ECO:0000256" key="2">
    <source>
        <dbReference type="ARBA" id="ARBA00022692"/>
    </source>
</evidence>
<dbReference type="SUPFAM" id="SSF56487">
    <property type="entry name" value="SRCR-like"/>
    <property type="match status" value="3"/>
</dbReference>
<evidence type="ECO:0000256" key="3">
    <source>
        <dbReference type="ARBA" id="ARBA00022729"/>
    </source>
</evidence>
<evidence type="ECO:0000313" key="17">
    <source>
        <dbReference type="Proteomes" id="UP000007879"/>
    </source>
</evidence>
<dbReference type="Proteomes" id="UP000007879">
    <property type="component" value="Unassembled WGS sequence"/>
</dbReference>
<dbReference type="RefSeq" id="XP_019852417.1">
    <property type="nucleotide sequence ID" value="XM_019996858.1"/>
</dbReference>
<evidence type="ECO:0000256" key="8">
    <source>
        <dbReference type="ARBA" id="ARBA00023180"/>
    </source>
</evidence>
<feature type="disulfide bond" evidence="9">
    <location>
        <begin position="200"/>
        <end position="210"/>
    </location>
</feature>
<feature type="signal peptide" evidence="11">
    <location>
        <begin position="1"/>
        <end position="18"/>
    </location>
</feature>
<reference evidence="16" key="2">
    <citation type="submission" date="2024-06" db="UniProtKB">
        <authorList>
            <consortium name="EnsemblMetazoa"/>
        </authorList>
    </citation>
    <scope>IDENTIFICATION</scope>
</reference>
<evidence type="ECO:0000259" key="15">
    <source>
        <dbReference type="PROSITE" id="PS50853"/>
    </source>
</evidence>
<feature type="disulfide bond" evidence="9">
    <location>
        <begin position="95"/>
        <end position="105"/>
    </location>
</feature>
<dbReference type="PROSITE" id="PS50038">
    <property type="entry name" value="FZ"/>
    <property type="match status" value="1"/>
</dbReference>
<dbReference type="InterPro" id="IPR003961">
    <property type="entry name" value="FN3_dom"/>
</dbReference>
<dbReference type="InterPro" id="IPR020067">
    <property type="entry name" value="Frizzled_dom"/>
</dbReference>
<proteinExistence type="predicted"/>
<feature type="transmembrane region" description="Helical" evidence="10">
    <location>
        <begin position="809"/>
        <end position="833"/>
    </location>
</feature>
<dbReference type="GO" id="GO:0016020">
    <property type="term" value="C:membrane"/>
    <property type="evidence" value="ECO:0007669"/>
    <property type="project" value="UniProtKB-SubCell"/>
</dbReference>
<dbReference type="PROSITE" id="PS50287">
    <property type="entry name" value="SRCR_2"/>
    <property type="match status" value="3"/>
</dbReference>
<evidence type="ECO:0000313" key="16">
    <source>
        <dbReference type="EnsemblMetazoa" id="XP_019852417.1"/>
    </source>
</evidence>
<keyword evidence="2 10" id="KW-0812">Transmembrane</keyword>
<evidence type="ECO:0000256" key="4">
    <source>
        <dbReference type="ARBA" id="ARBA00022737"/>
    </source>
</evidence>
<dbReference type="Gene3D" id="1.10.2000.10">
    <property type="entry name" value="Frizzled cysteine-rich domain"/>
    <property type="match status" value="1"/>
</dbReference>
<feature type="transmembrane region" description="Helical" evidence="10">
    <location>
        <begin position="776"/>
        <end position="803"/>
    </location>
</feature>
<evidence type="ECO:0000259" key="13">
    <source>
        <dbReference type="PROSITE" id="PS50261"/>
    </source>
</evidence>
<comment type="caution">
    <text evidence="9">Lacks conserved residue(s) required for the propagation of feature annotation.</text>
</comment>
<dbReference type="InterPro" id="IPR036772">
    <property type="entry name" value="SRCR-like_dom_sf"/>
</dbReference>
<feature type="domain" description="SRCR" evidence="14">
    <location>
        <begin position="28"/>
        <end position="126"/>
    </location>
</feature>
<comment type="subcellular location">
    <subcellularLocation>
        <location evidence="1">Membrane</location>
        <topology evidence="1">Multi-pass membrane protein</topology>
    </subcellularLocation>
</comment>
<name>A0AAN0J6N2_AMPQE</name>
<dbReference type="PROSITE" id="PS00420">
    <property type="entry name" value="SRCR_1"/>
    <property type="match status" value="3"/>
</dbReference>
<dbReference type="PANTHER" id="PTHR19331">
    <property type="entry name" value="SCAVENGER RECEPTOR DOMAIN-CONTAINING"/>
    <property type="match status" value="1"/>
</dbReference>
<dbReference type="InterPro" id="IPR013783">
    <property type="entry name" value="Ig-like_fold"/>
</dbReference>
<sequence>MAAMFMLLLLVFLPLVHGSSADCSYGQIRLVDGTAPNEGLLEICINNTWGTVCDNLWTDSNAEVVCRQLGYTANGSVSEYFSTGYDQIFLDNVVCGGFESSLLHCKHNIIGTHDCTHDQDIGVICSNCSYGDLRLINGTLPNEGRVEICIDNTWGTVCDRNWTNASADVVCKQLGYNTTGAVYSFFGEGNGDIFVNGVNCIGFENTLLQCEHNLTSLSQGTDCTHQDDVGVICLLSVCYDGQLRLVNGSLPNEGRLEMCYNNTWGTVCTNGWTNIVADFACGLLGYSNTGAVYRLSTTFGQGNGSVFLDYVACGGFERSLLHCVHNLVGDTMYCDHVGDVGIICLDIDQSNNETMCSTKLDNELWDTMSAQGKCEPYIDNPWLSSSVCDSIYTSLHYVYTPNARLLGQPFVRLLMENITTNLTFTPQCYESVVNALCMLYYLPCGYNGTIQVPRFLCSDACTNVSAQMCSDDWNALRSFINDEISADRDLNETIVMPNCSNTDLFIEAFNLDRDCCEPFYQPGPVYNLLASDVTNTSVKLSWSFDPPVTGGVLSYAAVSNRFSNGTQSFTGRNVKEQMIFNLEPFTVYNFSVTLLNTFGNRSSSKVTINTETLPNVPTAPTLISAVSINLTSISVSWRSNIDPLRQSEVELYTVMYYTEGQQNNELNVTAPASVVTINGLAEEKNYSVTVSATNSAGKSASSNLITVQTSKHITCSSNVICFINDMTPFLVAFLLPVLIILVFNGVIFVLIIRVSFLHTVDKNKRMKKSSLTKSEVLRMILSYSGILILFGLTWLFAVFTFISEPNVSFIVQFFFAFFNTFQGFFIFFFFVILSSDSRNTWISLLCPRRVRKGKTSLTSTAAKTKSSNVIVTSPVEKKPHKNGNGIFSNGNESMHLEVEKQNGSLIFGNKTILEDEALSADDEFMISEFNSIRFERHLSTRRKHLVEKIEIDFFDGDNASLVSDDDYN</sequence>
<dbReference type="FunFam" id="3.10.250.10:FF:000005">
    <property type="entry name" value="Neurotrypsin isoform A"/>
    <property type="match status" value="2"/>
</dbReference>
<dbReference type="PANTHER" id="PTHR19331:SF465">
    <property type="entry name" value="EGG PEPTIDE SPERACT RECEPTOR"/>
    <property type="match status" value="1"/>
</dbReference>
<dbReference type="InterPro" id="IPR017981">
    <property type="entry name" value="GPCR_2-like_7TM"/>
</dbReference>
<reference evidence="17" key="1">
    <citation type="journal article" date="2010" name="Nature">
        <title>The Amphimedon queenslandica genome and the evolution of animal complexity.</title>
        <authorList>
            <person name="Srivastava M."/>
            <person name="Simakov O."/>
            <person name="Chapman J."/>
            <person name="Fahey B."/>
            <person name="Gauthier M.E."/>
            <person name="Mitros T."/>
            <person name="Richards G.S."/>
            <person name="Conaco C."/>
            <person name="Dacre M."/>
            <person name="Hellsten U."/>
            <person name="Larroux C."/>
            <person name="Putnam N.H."/>
            <person name="Stanke M."/>
            <person name="Adamska M."/>
            <person name="Darling A."/>
            <person name="Degnan S.M."/>
            <person name="Oakley T.H."/>
            <person name="Plachetzki D.C."/>
            <person name="Zhai Y."/>
            <person name="Adamski M."/>
            <person name="Calcino A."/>
            <person name="Cummins S.F."/>
            <person name="Goodstein D.M."/>
            <person name="Harris C."/>
            <person name="Jackson D.J."/>
            <person name="Leys S.P."/>
            <person name="Shu S."/>
            <person name="Woodcroft B.J."/>
            <person name="Vervoort M."/>
            <person name="Kosik K.S."/>
            <person name="Manning G."/>
            <person name="Degnan B.M."/>
            <person name="Rokhsar D.S."/>
        </authorList>
    </citation>
    <scope>NUCLEOTIDE SEQUENCE [LARGE SCALE GENOMIC DNA]</scope>
</reference>
<dbReference type="InterPro" id="IPR001190">
    <property type="entry name" value="SRCR"/>
</dbReference>
<dbReference type="GO" id="GO:0007166">
    <property type="term" value="P:cell surface receptor signaling pathway"/>
    <property type="evidence" value="ECO:0007669"/>
    <property type="project" value="InterPro"/>
</dbReference>
<dbReference type="PROSITE" id="PS50261">
    <property type="entry name" value="G_PROTEIN_RECEP_F2_4"/>
    <property type="match status" value="1"/>
</dbReference>
<feature type="domain" description="SRCR" evidence="14">
    <location>
        <begin position="133"/>
        <end position="234"/>
    </location>
</feature>
<evidence type="ECO:0000256" key="11">
    <source>
        <dbReference type="SAM" id="SignalP"/>
    </source>
</evidence>
<dbReference type="Pfam" id="PF00041">
    <property type="entry name" value="fn3"/>
    <property type="match status" value="1"/>
</dbReference>
<dbReference type="InterPro" id="IPR000832">
    <property type="entry name" value="GPCR_2_secretin-like"/>
</dbReference>
<feature type="domain" description="G-protein coupled receptors family 2 profile 2" evidence="13">
    <location>
        <begin position="720"/>
        <end position="834"/>
    </location>
</feature>
<evidence type="ECO:0000256" key="5">
    <source>
        <dbReference type="ARBA" id="ARBA00022989"/>
    </source>
</evidence>
<dbReference type="GeneID" id="109582207"/>
<keyword evidence="8" id="KW-0325">Glycoprotein</keyword>
<dbReference type="Gene3D" id="1.20.1070.10">
    <property type="entry name" value="Rhodopsin 7-helix transmembrane proteins"/>
    <property type="match status" value="1"/>
</dbReference>
<dbReference type="EnsemblMetazoa" id="XM_019996858.1">
    <property type="protein sequence ID" value="XP_019852417.1"/>
    <property type="gene ID" value="LOC109582207"/>
</dbReference>
<evidence type="ECO:0000256" key="6">
    <source>
        <dbReference type="ARBA" id="ARBA00023136"/>
    </source>
</evidence>
<dbReference type="SUPFAM" id="SSF81321">
    <property type="entry name" value="Family A G protein-coupled receptor-like"/>
    <property type="match status" value="1"/>
</dbReference>
<keyword evidence="7 9" id="KW-1015">Disulfide bond</keyword>
<dbReference type="Gene3D" id="2.60.40.10">
    <property type="entry name" value="Immunoglobulins"/>
    <property type="match status" value="1"/>
</dbReference>
<protein>
    <submittedName>
        <fullName evidence="16">Uncharacterized protein</fullName>
    </submittedName>
</protein>
<dbReference type="AlphaFoldDB" id="A0AAN0J6N2"/>
<evidence type="ECO:0000256" key="7">
    <source>
        <dbReference type="ARBA" id="ARBA00023157"/>
    </source>
</evidence>
<evidence type="ECO:0000259" key="14">
    <source>
        <dbReference type="PROSITE" id="PS50287"/>
    </source>
</evidence>
<dbReference type="Pfam" id="PF00530">
    <property type="entry name" value="SRCR"/>
    <property type="match status" value="3"/>
</dbReference>
<evidence type="ECO:0000256" key="9">
    <source>
        <dbReference type="PROSITE-ProRule" id="PRU00196"/>
    </source>
</evidence>
<dbReference type="SUPFAM" id="SSF49265">
    <property type="entry name" value="Fibronectin type III"/>
    <property type="match status" value="1"/>
</dbReference>
<dbReference type="PRINTS" id="PR00258">
    <property type="entry name" value="SPERACTRCPTR"/>
</dbReference>
<feature type="domain" description="Fibronectin type-III" evidence="15">
    <location>
        <begin position="524"/>
        <end position="615"/>
    </location>
</feature>
<dbReference type="Gene3D" id="3.10.250.10">
    <property type="entry name" value="SRCR-like domain"/>
    <property type="match status" value="3"/>
</dbReference>
<accession>A0AAN0J6N2</accession>
<dbReference type="CDD" id="cd00063">
    <property type="entry name" value="FN3"/>
    <property type="match status" value="2"/>
</dbReference>
<organism evidence="16 17">
    <name type="scientific">Amphimedon queenslandica</name>
    <name type="common">Sponge</name>
    <dbReference type="NCBI Taxonomy" id="400682"/>
    <lineage>
        <taxon>Eukaryota</taxon>
        <taxon>Metazoa</taxon>
        <taxon>Porifera</taxon>
        <taxon>Demospongiae</taxon>
        <taxon>Heteroscleromorpha</taxon>
        <taxon>Haplosclerida</taxon>
        <taxon>Niphatidae</taxon>
        <taxon>Amphimedon</taxon>
    </lineage>
</organism>
<dbReference type="InterPro" id="IPR036116">
    <property type="entry name" value="FN3_sf"/>
</dbReference>
<keyword evidence="17" id="KW-1185">Reference proteome</keyword>
<feature type="transmembrane region" description="Helical" evidence="10">
    <location>
        <begin position="729"/>
        <end position="756"/>
    </location>
</feature>
<dbReference type="Pfam" id="PF00002">
    <property type="entry name" value="7tm_2"/>
    <property type="match status" value="1"/>
</dbReference>
<feature type="chain" id="PRO_5043035403" evidence="11">
    <location>
        <begin position="19"/>
        <end position="968"/>
    </location>
</feature>
<dbReference type="PROSITE" id="PS50853">
    <property type="entry name" value="FN3"/>
    <property type="match status" value="2"/>
</dbReference>
<feature type="domain" description="FZ" evidence="12">
    <location>
        <begin position="369"/>
        <end position="518"/>
    </location>
</feature>
<dbReference type="InterPro" id="IPR036790">
    <property type="entry name" value="Frizzled_dom_sf"/>
</dbReference>